<dbReference type="RefSeq" id="WP_307262336.1">
    <property type="nucleotide sequence ID" value="NZ_JAUSVL010000001.1"/>
</dbReference>
<reference evidence="2" key="1">
    <citation type="submission" date="2023-07" db="EMBL/GenBank/DDBJ databases">
        <title>Genomic Encyclopedia of Type Strains, Phase IV (KMG-IV): sequencing the most valuable type-strain genomes for metagenomic binning, comparative biology and taxonomic classification.</title>
        <authorList>
            <person name="Goeker M."/>
        </authorList>
    </citation>
    <scope>NUCLEOTIDE SEQUENCE</scope>
    <source>
        <strain evidence="2">DSM 24202</strain>
    </source>
</reference>
<gene>
    <name evidence="2" type="ORF">J3R75_002752</name>
</gene>
<evidence type="ECO:0000256" key="1">
    <source>
        <dbReference type="SAM" id="MobiDB-lite"/>
    </source>
</evidence>
<organism evidence="2 3">
    <name type="scientific">Oligosphaera ethanolica</name>
    <dbReference type="NCBI Taxonomy" id="760260"/>
    <lineage>
        <taxon>Bacteria</taxon>
        <taxon>Pseudomonadati</taxon>
        <taxon>Lentisphaerota</taxon>
        <taxon>Oligosphaeria</taxon>
        <taxon>Oligosphaerales</taxon>
        <taxon>Oligosphaeraceae</taxon>
        <taxon>Oligosphaera</taxon>
    </lineage>
</organism>
<protein>
    <submittedName>
        <fullName evidence="2">Uncharacterized protein</fullName>
    </submittedName>
</protein>
<proteinExistence type="predicted"/>
<sequence>MDKESQDTKTPWRRPAKGKFIALIPNDAGIIEPVEINTGKEDVTLGEVRRAVYHRALEVVQWVREALDETPQTPENEQWRHGLIWMGELGVDVMNIVNSPGINKPGTVLDLDIIVDIYELALSCSFIGRCHQLAELADVLTAEQLQRKTFSMLSDMRREHADHDARTTAEHREHDTKLEGMDAKVTATRNEAREQLPGRVTAGMAAAALCKAFASAKLDPEATATKLRQRLRKAKLKDVITLDNRGTKAYRIADVLDIVKAHCAASRKPGSMDPGDVSRFLAELTDIPGRVRNQEET</sequence>
<dbReference type="EMBL" id="JAUSVL010000001">
    <property type="protein sequence ID" value="MDQ0290645.1"/>
    <property type="molecule type" value="Genomic_DNA"/>
</dbReference>
<accession>A0AAE3VHQ5</accession>
<dbReference type="Proteomes" id="UP001238163">
    <property type="component" value="Unassembled WGS sequence"/>
</dbReference>
<name>A0AAE3VHQ5_9BACT</name>
<dbReference type="AlphaFoldDB" id="A0AAE3VHQ5"/>
<keyword evidence="3" id="KW-1185">Reference proteome</keyword>
<feature type="compositionally biased region" description="Basic and acidic residues" evidence="1">
    <location>
        <begin position="159"/>
        <end position="182"/>
    </location>
</feature>
<feature type="region of interest" description="Disordered" evidence="1">
    <location>
        <begin position="159"/>
        <end position="197"/>
    </location>
</feature>
<evidence type="ECO:0000313" key="3">
    <source>
        <dbReference type="Proteomes" id="UP001238163"/>
    </source>
</evidence>
<evidence type="ECO:0000313" key="2">
    <source>
        <dbReference type="EMBL" id="MDQ0290645.1"/>
    </source>
</evidence>
<comment type="caution">
    <text evidence="2">The sequence shown here is derived from an EMBL/GenBank/DDBJ whole genome shotgun (WGS) entry which is preliminary data.</text>
</comment>